<proteinExistence type="inferred from homology"/>
<comment type="caution">
    <text evidence="10">The sequence shown here is derived from an EMBL/GenBank/DDBJ whole genome shotgun (WGS) entry which is preliminary data.</text>
</comment>
<evidence type="ECO:0000256" key="5">
    <source>
        <dbReference type="ARBA" id="ARBA00022842"/>
    </source>
</evidence>
<dbReference type="GO" id="GO:0003862">
    <property type="term" value="F:3-isopropylmalate dehydrogenase activity"/>
    <property type="evidence" value="ECO:0007669"/>
    <property type="project" value="InterPro"/>
</dbReference>
<keyword evidence="2" id="KW-0432">Leucine biosynthesis</keyword>
<dbReference type="InterPro" id="IPR004429">
    <property type="entry name" value="Isopropylmalate_DH"/>
</dbReference>
<evidence type="ECO:0000256" key="8">
    <source>
        <dbReference type="ARBA" id="ARBA00023304"/>
    </source>
</evidence>
<dbReference type="Gene3D" id="3.40.718.10">
    <property type="entry name" value="Isopropylmalate Dehydrogenase"/>
    <property type="match status" value="1"/>
</dbReference>
<evidence type="ECO:0000313" key="11">
    <source>
        <dbReference type="Proteomes" id="UP000712281"/>
    </source>
</evidence>
<dbReference type="GO" id="GO:0046872">
    <property type="term" value="F:metal ion binding"/>
    <property type="evidence" value="ECO:0007669"/>
    <property type="project" value="UniProtKB-KW"/>
</dbReference>
<keyword evidence="8" id="KW-0100">Branched-chain amino acid biosynthesis</keyword>
<dbReference type="InterPro" id="IPR024084">
    <property type="entry name" value="IsoPropMal-DH-like_dom"/>
</dbReference>
<evidence type="ECO:0000256" key="4">
    <source>
        <dbReference type="ARBA" id="ARBA00022723"/>
    </source>
</evidence>
<evidence type="ECO:0000313" key="10">
    <source>
        <dbReference type="EMBL" id="KAF2536099.1"/>
    </source>
</evidence>
<keyword evidence="5" id="KW-0460">Magnesium</keyword>
<dbReference type="AlphaFoldDB" id="A0A8S9FSR9"/>
<accession>A0A8S9FSR9</accession>
<dbReference type="GO" id="GO:0009098">
    <property type="term" value="P:L-leucine biosynthetic process"/>
    <property type="evidence" value="ECO:0007669"/>
    <property type="project" value="UniProtKB-KW"/>
</dbReference>
<comment type="similarity">
    <text evidence="1">Belongs to the isocitrate and isopropylmalate dehydrogenases family.</text>
</comment>
<evidence type="ECO:0000256" key="7">
    <source>
        <dbReference type="ARBA" id="ARBA00023027"/>
    </source>
</evidence>
<keyword evidence="4" id="KW-0479">Metal-binding</keyword>
<dbReference type="EMBL" id="QGKW02002228">
    <property type="protein sequence ID" value="KAF2536099.1"/>
    <property type="molecule type" value="Genomic_DNA"/>
</dbReference>
<evidence type="ECO:0000256" key="6">
    <source>
        <dbReference type="ARBA" id="ARBA00023002"/>
    </source>
</evidence>
<evidence type="ECO:0000259" key="9">
    <source>
        <dbReference type="Pfam" id="PF00180"/>
    </source>
</evidence>
<feature type="domain" description="Isopropylmalate dehydrogenase-like" evidence="9">
    <location>
        <begin position="30"/>
        <end position="128"/>
    </location>
</feature>
<keyword evidence="3" id="KW-0028">Amino-acid biosynthesis</keyword>
<keyword evidence="6" id="KW-0560">Oxidoreductase</keyword>
<sequence length="152" mass="16627">MIGTGSKKRIFRIGKNLFGSSLSLSLSLSIAVLPDDGVGNEVIPVAVDALRLAGSPEGVALDLVEIPLSEETLTKAKNSDVVLLGAVGWPKWDNNPKHLKPITALFQLRTGLEVFSNLRPIIVFPQVSHIDISFFLEWLMECVQLCMFLDIL</sequence>
<evidence type="ECO:0000256" key="2">
    <source>
        <dbReference type="ARBA" id="ARBA00022430"/>
    </source>
</evidence>
<keyword evidence="7" id="KW-0520">NAD</keyword>
<dbReference type="SUPFAM" id="SSF53659">
    <property type="entry name" value="Isocitrate/Isopropylmalate dehydrogenase-like"/>
    <property type="match status" value="1"/>
</dbReference>
<reference evidence="10" key="1">
    <citation type="submission" date="2019-12" db="EMBL/GenBank/DDBJ databases">
        <title>Genome sequencing and annotation of Brassica cretica.</title>
        <authorList>
            <person name="Studholme D.J."/>
            <person name="Sarris P.F."/>
        </authorList>
    </citation>
    <scope>NUCLEOTIDE SEQUENCE</scope>
    <source>
        <strain evidence="10">PFS-001/15</strain>
        <tissue evidence="10">Leaf</tissue>
    </source>
</reference>
<dbReference type="PANTHER" id="PTHR42979:SF8">
    <property type="entry name" value="ISOPROPYLMALATE DEHYDROGENASE-LIKE DOMAIN-CONTAINING PROTEIN"/>
    <property type="match status" value="1"/>
</dbReference>
<name>A0A8S9FSR9_BRACR</name>
<evidence type="ECO:0000256" key="1">
    <source>
        <dbReference type="ARBA" id="ARBA00007769"/>
    </source>
</evidence>
<dbReference type="Pfam" id="PF00180">
    <property type="entry name" value="Iso_dh"/>
    <property type="match status" value="1"/>
</dbReference>
<organism evidence="10 11">
    <name type="scientific">Brassica cretica</name>
    <name type="common">Mustard</name>
    <dbReference type="NCBI Taxonomy" id="69181"/>
    <lineage>
        <taxon>Eukaryota</taxon>
        <taxon>Viridiplantae</taxon>
        <taxon>Streptophyta</taxon>
        <taxon>Embryophyta</taxon>
        <taxon>Tracheophyta</taxon>
        <taxon>Spermatophyta</taxon>
        <taxon>Magnoliopsida</taxon>
        <taxon>eudicotyledons</taxon>
        <taxon>Gunneridae</taxon>
        <taxon>Pentapetalae</taxon>
        <taxon>rosids</taxon>
        <taxon>malvids</taxon>
        <taxon>Brassicales</taxon>
        <taxon>Brassicaceae</taxon>
        <taxon>Brassiceae</taxon>
        <taxon>Brassica</taxon>
    </lineage>
</organism>
<dbReference type="Proteomes" id="UP000712281">
    <property type="component" value="Unassembled WGS sequence"/>
</dbReference>
<protein>
    <recommendedName>
        <fullName evidence="9">Isopropylmalate dehydrogenase-like domain-containing protein</fullName>
    </recommendedName>
</protein>
<dbReference type="PANTHER" id="PTHR42979">
    <property type="entry name" value="3-ISOPROPYLMALATE DEHYDROGENASE"/>
    <property type="match status" value="1"/>
</dbReference>
<evidence type="ECO:0000256" key="3">
    <source>
        <dbReference type="ARBA" id="ARBA00022605"/>
    </source>
</evidence>
<gene>
    <name evidence="10" type="ORF">F2Q68_00019142</name>
</gene>